<feature type="transmembrane region" description="Helical" evidence="1">
    <location>
        <begin position="63"/>
        <end position="82"/>
    </location>
</feature>
<dbReference type="AlphaFoldDB" id="A0A919YFH0"/>
<dbReference type="SUPFAM" id="SSF48317">
    <property type="entry name" value="Acid phosphatase/Vanadium-dependent haloperoxidase"/>
    <property type="match status" value="1"/>
</dbReference>
<feature type="transmembrane region" description="Helical" evidence="1">
    <location>
        <begin position="102"/>
        <end position="121"/>
    </location>
</feature>
<dbReference type="Proteomes" id="UP000682811">
    <property type="component" value="Unassembled WGS sequence"/>
</dbReference>
<accession>A0A919YFH0</accession>
<dbReference type="Pfam" id="PF01569">
    <property type="entry name" value="PAP2"/>
    <property type="match status" value="1"/>
</dbReference>
<feature type="transmembrane region" description="Helical" evidence="1">
    <location>
        <begin position="152"/>
        <end position="170"/>
    </location>
</feature>
<evidence type="ECO:0000259" key="2">
    <source>
        <dbReference type="SMART" id="SM00014"/>
    </source>
</evidence>
<keyword evidence="1" id="KW-0472">Membrane</keyword>
<dbReference type="GO" id="GO:0050380">
    <property type="term" value="F:undecaprenyl-diphosphatase activity"/>
    <property type="evidence" value="ECO:0007669"/>
    <property type="project" value="InterPro"/>
</dbReference>
<name>A0A919YFH0_9BACL</name>
<evidence type="ECO:0000256" key="1">
    <source>
        <dbReference type="SAM" id="Phobius"/>
    </source>
</evidence>
<sequence>MKMSIDQIDYQLFHAINEWGRSASFLNPFMRFFAEDAFYLFFAGFLIYWFVRNENNRKMVIQSVISVCGGLAVSWLLGHLFYRDRPFVSHAVIQLIQHAANASFPSDHAIGAFAIAASFALYRKKEGIAWLIMAALIAFSRVWTGVHYPTDILGGALIGVIVAAVVHMLVNRSQTVSNWLNAGLNFYEKYEMKILPRYAKKEAQISTHRK</sequence>
<dbReference type="PANTHER" id="PTHR14969:SF58">
    <property type="entry name" value="UNDECAPRENYL-DIPHOSPHATASE BCRC"/>
    <property type="match status" value="1"/>
</dbReference>
<dbReference type="InterPro" id="IPR033879">
    <property type="entry name" value="UPP_Pase"/>
</dbReference>
<evidence type="ECO:0000313" key="4">
    <source>
        <dbReference type="Proteomes" id="UP000682811"/>
    </source>
</evidence>
<evidence type="ECO:0000313" key="3">
    <source>
        <dbReference type="EMBL" id="GIO48698.1"/>
    </source>
</evidence>
<organism evidence="3 4">
    <name type="scientific">Paenibacillus azoreducens</name>
    <dbReference type="NCBI Taxonomy" id="116718"/>
    <lineage>
        <taxon>Bacteria</taxon>
        <taxon>Bacillati</taxon>
        <taxon>Bacillota</taxon>
        <taxon>Bacilli</taxon>
        <taxon>Bacillales</taxon>
        <taxon>Paenibacillaceae</taxon>
        <taxon>Paenibacillus</taxon>
    </lineage>
</organism>
<dbReference type="PANTHER" id="PTHR14969">
    <property type="entry name" value="SPHINGOSINE-1-PHOSPHATE PHOSPHOHYDROLASE"/>
    <property type="match status" value="1"/>
</dbReference>
<protein>
    <submittedName>
        <fullName evidence="3">Undecaprenyl-diphosphatase</fullName>
    </submittedName>
</protein>
<feature type="domain" description="Phosphatidic acid phosphatase type 2/haloperoxidase" evidence="2">
    <location>
        <begin position="58"/>
        <end position="167"/>
    </location>
</feature>
<proteinExistence type="predicted"/>
<keyword evidence="4" id="KW-1185">Reference proteome</keyword>
<feature type="transmembrane region" description="Helical" evidence="1">
    <location>
        <begin position="128"/>
        <end position="146"/>
    </location>
</feature>
<comment type="caution">
    <text evidence="3">The sequence shown here is derived from an EMBL/GenBank/DDBJ whole genome shotgun (WGS) entry which is preliminary data.</text>
</comment>
<gene>
    <name evidence="3" type="primary">bcrC_2</name>
    <name evidence="3" type="ORF">J34TS1_34630</name>
</gene>
<dbReference type="CDD" id="cd03385">
    <property type="entry name" value="PAP2_BcrC_like"/>
    <property type="match status" value="1"/>
</dbReference>
<dbReference type="GO" id="GO:0005886">
    <property type="term" value="C:plasma membrane"/>
    <property type="evidence" value="ECO:0007669"/>
    <property type="project" value="InterPro"/>
</dbReference>
<dbReference type="InterPro" id="IPR036938">
    <property type="entry name" value="PAP2/HPO_sf"/>
</dbReference>
<dbReference type="SMART" id="SM00014">
    <property type="entry name" value="acidPPc"/>
    <property type="match status" value="1"/>
</dbReference>
<feature type="transmembrane region" description="Helical" evidence="1">
    <location>
        <begin position="29"/>
        <end position="51"/>
    </location>
</feature>
<keyword evidence="1" id="KW-0812">Transmembrane</keyword>
<dbReference type="InterPro" id="IPR000326">
    <property type="entry name" value="PAP2/HPO"/>
</dbReference>
<dbReference type="EMBL" id="BORT01000015">
    <property type="protein sequence ID" value="GIO48698.1"/>
    <property type="molecule type" value="Genomic_DNA"/>
</dbReference>
<dbReference type="Gene3D" id="1.20.144.10">
    <property type="entry name" value="Phosphatidic acid phosphatase type 2/haloperoxidase"/>
    <property type="match status" value="1"/>
</dbReference>
<keyword evidence="1" id="KW-1133">Transmembrane helix</keyword>
<reference evidence="3 4" key="1">
    <citation type="submission" date="2021-03" db="EMBL/GenBank/DDBJ databases">
        <title>Antimicrobial resistance genes in bacteria isolated from Japanese honey, and their potential for conferring macrolide and lincosamide resistance in the American foulbrood pathogen Paenibacillus larvae.</title>
        <authorList>
            <person name="Okamoto M."/>
            <person name="Kumagai M."/>
            <person name="Kanamori H."/>
            <person name="Takamatsu D."/>
        </authorList>
    </citation>
    <scope>NUCLEOTIDE SEQUENCE [LARGE SCALE GENOMIC DNA]</scope>
    <source>
        <strain evidence="3 4">J34TS1</strain>
    </source>
</reference>